<protein>
    <submittedName>
        <fullName evidence="1">Uncharacterized protein</fullName>
    </submittedName>
</protein>
<evidence type="ECO:0000313" key="1">
    <source>
        <dbReference type="EMBL" id="SUX25313.1"/>
    </source>
</evidence>
<name>A0A381EEM7_9GAMM</name>
<keyword evidence="2" id="KW-1185">Reference proteome</keyword>
<reference evidence="1 2" key="1">
    <citation type="submission" date="2018-06" db="EMBL/GenBank/DDBJ databases">
        <authorList>
            <consortium name="Pathogen Informatics"/>
            <person name="Doyle S."/>
        </authorList>
    </citation>
    <scope>NUCLEOTIDE SEQUENCE [LARGE SCALE GENOMIC DNA]</scope>
    <source>
        <strain evidence="1 2">NCTC13294</strain>
    </source>
</reference>
<dbReference type="Proteomes" id="UP000254572">
    <property type="component" value="Unassembled WGS sequence"/>
</dbReference>
<gene>
    <name evidence="1" type="ORF">NCTC13294_02358</name>
</gene>
<dbReference type="AlphaFoldDB" id="A0A381EEM7"/>
<dbReference type="EMBL" id="UFUW01000001">
    <property type="protein sequence ID" value="SUX25313.1"/>
    <property type="molecule type" value="Genomic_DNA"/>
</dbReference>
<accession>A0A381EEM7</accession>
<proteinExistence type="predicted"/>
<evidence type="ECO:0000313" key="2">
    <source>
        <dbReference type="Proteomes" id="UP000254572"/>
    </source>
</evidence>
<organism evidence="1 2">
    <name type="scientific">Cardiobacterium valvarum</name>
    <dbReference type="NCBI Taxonomy" id="194702"/>
    <lineage>
        <taxon>Bacteria</taxon>
        <taxon>Pseudomonadati</taxon>
        <taxon>Pseudomonadota</taxon>
        <taxon>Gammaproteobacteria</taxon>
        <taxon>Cardiobacteriales</taxon>
        <taxon>Cardiobacteriaceae</taxon>
        <taxon>Cardiobacterium</taxon>
    </lineage>
</organism>
<sequence>MATVLPFPPPAIPETGGWTPTAWATPAADTAPLDFLWHYYLRVHGEYYRFLPEAEPLTPARITLYKLKETLPASGHGETRENIIATLKQALVAKTASGEHEVFFNF</sequence>